<dbReference type="Proteomes" id="UP001165283">
    <property type="component" value="Unassembled WGS sequence"/>
</dbReference>
<dbReference type="InterPro" id="IPR041413">
    <property type="entry name" value="MLTR_LBD"/>
</dbReference>
<reference evidence="2" key="1">
    <citation type="submission" date="2021-04" db="EMBL/GenBank/DDBJ databases">
        <title>Pseudonocardia sp. nov., isolated from sandy soil of mangrove forest.</title>
        <authorList>
            <person name="Zan Z."/>
            <person name="Huang R."/>
            <person name="Liu W."/>
        </authorList>
    </citation>
    <scope>NUCLEOTIDE SEQUENCE</scope>
    <source>
        <strain evidence="2">S2-4</strain>
    </source>
</reference>
<accession>A0ABT0ZX06</accession>
<sequence length="259" mass="27768">MTSAPTRTVGDLLRDWRLRRHLSQLDLATIADVSTRHLSWLETGRSRPTAQMILRLAESMDVPLRERNTLLLAGGFAPAFSESSLDSLPLGPVLEALRAVLAAHEPFPAVVVDRAWELVEANAGIQPLLAGVTAELVEPPVNVLRLSLHPDGLAPRIVNLPEWRSHLLARLARQAATTGDPGLADLLAELRGYPGGEQSGVGGGGVVVPMRLRHDGTVLSFLSTTTVFGTPRDVTVDELALEAFYPADAATRAALLRAP</sequence>
<dbReference type="Pfam" id="PF17765">
    <property type="entry name" value="MLTR_LBD"/>
    <property type="match status" value="1"/>
</dbReference>
<dbReference type="RefSeq" id="WP_252437035.1">
    <property type="nucleotide sequence ID" value="NZ_JAGSOV010000020.1"/>
</dbReference>
<gene>
    <name evidence="2" type="ORF">KDL28_09345</name>
</gene>
<name>A0ABT0ZX06_9PSEU</name>
<evidence type="ECO:0000259" key="1">
    <source>
        <dbReference type="PROSITE" id="PS50943"/>
    </source>
</evidence>
<dbReference type="CDD" id="cd00093">
    <property type="entry name" value="HTH_XRE"/>
    <property type="match status" value="1"/>
</dbReference>
<dbReference type="SMART" id="SM00530">
    <property type="entry name" value="HTH_XRE"/>
    <property type="match status" value="1"/>
</dbReference>
<dbReference type="PROSITE" id="PS50943">
    <property type="entry name" value="HTH_CROC1"/>
    <property type="match status" value="1"/>
</dbReference>
<evidence type="ECO:0000313" key="2">
    <source>
        <dbReference type="EMBL" id="MCO1655258.1"/>
    </source>
</evidence>
<organism evidence="2 3">
    <name type="scientific">Pseudonocardia humida</name>
    <dbReference type="NCBI Taxonomy" id="2800819"/>
    <lineage>
        <taxon>Bacteria</taxon>
        <taxon>Bacillati</taxon>
        <taxon>Actinomycetota</taxon>
        <taxon>Actinomycetes</taxon>
        <taxon>Pseudonocardiales</taxon>
        <taxon>Pseudonocardiaceae</taxon>
        <taxon>Pseudonocardia</taxon>
    </lineage>
</organism>
<keyword evidence="3" id="KW-1185">Reference proteome</keyword>
<dbReference type="EMBL" id="JAGSOV010000020">
    <property type="protein sequence ID" value="MCO1655258.1"/>
    <property type="molecule type" value="Genomic_DNA"/>
</dbReference>
<dbReference type="InterPro" id="IPR010982">
    <property type="entry name" value="Lambda_DNA-bd_dom_sf"/>
</dbReference>
<proteinExistence type="predicted"/>
<evidence type="ECO:0000313" key="3">
    <source>
        <dbReference type="Proteomes" id="UP001165283"/>
    </source>
</evidence>
<dbReference type="Gene3D" id="1.10.260.40">
    <property type="entry name" value="lambda repressor-like DNA-binding domains"/>
    <property type="match status" value="1"/>
</dbReference>
<protein>
    <submittedName>
        <fullName evidence="2">Helix-turn-helix transcriptional regulator</fullName>
    </submittedName>
</protein>
<dbReference type="PANTHER" id="PTHR35010">
    <property type="entry name" value="BLL4672 PROTEIN-RELATED"/>
    <property type="match status" value="1"/>
</dbReference>
<dbReference type="Pfam" id="PF13560">
    <property type="entry name" value="HTH_31"/>
    <property type="match status" value="1"/>
</dbReference>
<dbReference type="PANTHER" id="PTHR35010:SF4">
    <property type="entry name" value="BLL5781 PROTEIN"/>
    <property type="match status" value="1"/>
</dbReference>
<dbReference type="Gene3D" id="3.30.450.180">
    <property type="match status" value="1"/>
</dbReference>
<dbReference type="InterPro" id="IPR001387">
    <property type="entry name" value="Cro/C1-type_HTH"/>
</dbReference>
<comment type="caution">
    <text evidence="2">The sequence shown here is derived from an EMBL/GenBank/DDBJ whole genome shotgun (WGS) entry which is preliminary data.</text>
</comment>
<dbReference type="SUPFAM" id="SSF47413">
    <property type="entry name" value="lambda repressor-like DNA-binding domains"/>
    <property type="match status" value="1"/>
</dbReference>
<feature type="domain" description="HTH cro/C1-type" evidence="1">
    <location>
        <begin position="13"/>
        <end position="67"/>
    </location>
</feature>